<keyword evidence="1" id="KW-1133">Transmembrane helix</keyword>
<keyword evidence="1" id="KW-0472">Membrane</keyword>
<keyword evidence="3" id="KW-1185">Reference proteome</keyword>
<reference evidence="2" key="1">
    <citation type="submission" date="2020-02" db="EMBL/GenBank/DDBJ databases">
        <authorList>
            <person name="Palmer J.M."/>
        </authorList>
    </citation>
    <scope>NUCLEOTIDE SEQUENCE</scope>
    <source>
        <strain evidence="2">EPUS1.4</strain>
        <tissue evidence="2">Thallus</tissue>
    </source>
</reference>
<comment type="caution">
    <text evidence="2">The sequence shown here is derived from an EMBL/GenBank/DDBJ whole genome shotgun (WGS) entry which is preliminary data.</text>
</comment>
<evidence type="ECO:0000313" key="2">
    <source>
        <dbReference type="EMBL" id="KAF7510235.1"/>
    </source>
</evidence>
<evidence type="ECO:0000256" key="1">
    <source>
        <dbReference type="SAM" id="Phobius"/>
    </source>
</evidence>
<gene>
    <name evidence="2" type="ORF">GJ744_006931</name>
</gene>
<dbReference type="EMBL" id="JAACFV010000032">
    <property type="protein sequence ID" value="KAF7510235.1"/>
    <property type="molecule type" value="Genomic_DNA"/>
</dbReference>
<dbReference type="Proteomes" id="UP000606974">
    <property type="component" value="Unassembled WGS sequence"/>
</dbReference>
<protein>
    <submittedName>
        <fullName evidence="2">Uncharacterized protein</fullName>
    </submittedName>
</protein>
<sequence>MFLEPLVEPWFWVVGVLVGWWYWWSWFGKRRRSEECLALEWRRGSEGDDYVDVGTDEEEEGLGTITSGKNKSSSITSVSIWELIRGWTATQNQEVSRAGYMRGWKLIA</sequence>
<dbReference type="AlphaFoldDB" id="A0A8H7E6H4"/>
<accession>A0A8H7E6H4</accession>
<feature type="transmembrane region" description="Helical" evidence="1">
    <location>
        <begin position="6"/>
        <end position="24"/>
    </location>
</feature>
<evidence type="ECO:0000313" key="3">
    <source>
        <dbReference type="Proteomes" id="UP000606974"/>
    </source>
</evidence>
<keyword evidence="1" id="KW-0812">Transmembrane</keyword>
<organism evidence="2 3">
    <name type="scientific">Endocarpon pusillum</name>
    <dbReference type="NCBI Taxonomy" id="364733"/>
    <lineage>
        <taxon>Eukaryota</taxon>
        <taxon>Fungi</taxon>
        <taxon>Dikarya</taxon>
        <taxon>Ascomycota</taxon>
        <taxon>Pezizomycotina</taxon>
        <taxon>Eurotiomycetes</taxon>
        <taxon>Chaetothyriomycetidae</taxon>
        <taxon>Verrucariales</taxon>
        <taxon>Verrucariaceae</taxon>
        <taxon>Endocarpon</taxon>
    </lineage>
</organism>
<name>A0A8H7E6H4_9EURO</name>
<proteinExistence type="predicted"/>